<dbReference type="Proteomes" id="UP000483286">
    <property type="component" value="Unassembled WGS sequence"/>
</dbReference>
<name>A0A7C9M1J4_9DEIO</name>
<evidence type="ECO:0008006" key="4">
    <source>
        <dbReference type="Google" id="ProtNLM"/>
    </source>
</evidence>
<evidence type="ECO:0000313" key="3">
    <source>
        <dbReference type="Proteomes" id="UP000483286"/>
    </source>
</evidence>
<keyword evidence="1" id="KW-0732">Signal</keyword>
<accession>A0A7C9M1J4</accession>
<evidence type="ECO:0000256" key="1">
    <source>
        <dbReference type="SAM" id="SignalP"/>
    </source>
</evidence>
<keyword evidence="3" id="KW-1185">Reference proteome</keyword>
<dbReference type="EMBL" id="WQLB01000008">
    <property type="protein sequence ID" value="MVN86742.1"/>
    <property type="molecule type" value="Genomic_DNA"/>
</dbReference>
<sequence>MKTLIGLSALLGSVALAAAAYTQVDITIKTEMSDGQLGASATASPVLGVRNPTVKNGVAYVGMTRQMGEYSAVLGTKLPVNLHLNLTQGSLKGQLTGVPLRGLTLTTQQTDVALTLPAGTYSGTLKTQQGEVQLRVPAGTGVQFTLQKFSMGSLSINNKTVVDTMEASGTYATPNFEAAKNKIRLTVTSDQTDLSVVNQ</sequence>
<dbReference type="AlphaFoldDB" id="A0A7C9M1J4"/>
<dbReference type="RefSeq" id="WP_157458784.1">
    <property type="nucleotide sequence ID" value="NZ_WQLB01000008.1"/>
</dbReference>
<evidence type="ECO:0000313" key="2">
    <source>
        <dbReference type="EMBL" id="MVN86742.1"/>
    </source>
</evidence>
<feature type="signal peptide" evidence="1">
    <location>
        <begin position="1"/>
        <end position="17"/>
    </location>
</feature>
<protein>
    <recommendedName>
        <fullName evidence="4">Cell wall-active antibiotics response LiaF-like C-terminal domain-containing protein</fullName>
    </recommendedName>
</protein>
<organism evidence="2 3">
    <name type="scientific">Deinococcus arboris</name>
    <dbReference type="NCBI Taxonomy" id="2682977"/>
    <lineage>
        <taxon>Bacteria</taxon>
        <taxon>Thermotogati</taxon>
        <taxon>Deinococcota</taxon>
        <taxon>Deinococci</taxon>
        <taxon>Deinococcales</taxon>
        <taxon>Deinococcaceae</taxon>
        <taxon>Deinococcus</taxon>
    </lineage>
</organism>
<proteinExistence type="predicted"/>
<comment type="caution">
    <text evidence="2">The sequence shown here is derived from an EMBL/GenBank/DDBJ whole genome shotgun (WGS) entry which is preliminary data.</text>
</comment>
<reference evidence="2 3" key="1">
    <citation type="submission" date="2019-12" db="EMBL/GenBank/DDBJ databases">
        <title>Deinococcus sp. HMF7620 Genome sequencing and assembly.</title>
        <authorList>
            <person name="Kang H."/>
            <person name="Kim H."/>
            <person name="Joh K."/>
        </authorList>
    </citation>
    <scope>NUCLEOTIDE SEQUENCE [LARGE SCALE GENOMIC DNA]</scope>
    <source>
        <strain evidence="2 3">HMF7620</strain>
    </source>
</reference>
<gene>
    <name evidence="2" type="ORF">GO986_08190</name>
</gene>
<feature type="chain" id="PRO_5028908307" description="Cell wall-active antibiotics response LiaF-like C-terminal domain-containing protein" evidence="1">
    <location>
        <begin position="18"/>
        <end position="199"/>
    </location>
</feature>